<protein>
    <submittedName>
        <fullName evidence="2">Uncharacterized protein</fullName>
    </submittedName>
</protein>
<sequence length="231" mass="25437">MTVHTIALGLLVAFIAATFVESFLKVDRKIHQAIYWSCTAAAAACGFLVAYPNIKEGVLAVLFVIGGLVSVAYFTTSYIRVRGHTYADTTIGNAVEADKVEEQSRNDGRDESYSGVYSPAKMWWGMVPVALIMTGAVVLSVSGQKPSWYALIGVGLLVLMAPTSGLGDGSWRYAIARGQYLPFALVGLVTAGTFTVLYLIAYYVGRRWPVRRRQSMEYRAHSRHQRSERPR</sequence>
<feature type="transmembrane region" description="Helical" evidence="1">
    <location>
        <begin position="179"/>
        <end position="204"/>
    </location>
</feature>
<name>A0A318H7Z7_9MYCO</name>
<dbReference type="AlphaFoldDB" id="A0A318H7Z7"/>
<feature type="transmembrane region" description="Helical" evidence="1">
    <location>
        <begin position="148"/>
        <end position="167"/>
    </location>
</feature>
<proteinExistence type="predicted"/>
<feature type="transmembrane region" description="Helical" evidence="1">
    <location>
        <begin position="122"/>
        <end position="141"/>
    </location>
</feature>
<gene>
    <name evidence="2" type="ORF">C8E89_13057</name>
</gene>
<dbReference type="Proteomes" id="UP000247781">
    <property type="component" value="Unassembled WGS sequence"/>
</dbReference>
<feature type="transmembrane region" description="Helical" evidence="1">
    <location>
        <begin position="58"/>
        <end position="79"/>
    </location>
</feature>
<evidence type="ECO:0000256" key="1">
    <source>
        <dbReference type="SAM" id="Phobius"/>
    </source>
</evidence>
<dbReference type="OrthoDB" id="4764216at2"/>
<dbReference type="RefSeq" id="WP_110319586.1">
    <property type="nucleotide sequence ID" value="NZ_QJJU01000030.1"/>
</dbReference>
<keyword evidence="1" id="KW-0472">Membrane</keyword>
<reference evidence="2 3" key="2">
    <citation type="submission" date="2018-06" db="EMBL/GenBank/DDBJ databases">
        <title>Sequencing of bacterial isolates from soil warming experiment in Harvard Forest, Massachusetts, USA.</title>
        <authorList>
            <person name="Deangelis K.PhD."/>
        </authorList>
    </citation>
    <scope>NUCLEOTIDE SEQUENCE [LARGE SCALE GENOMIC DNA]</scope>
    <source>
        <strain evidence="2 3">GAS496</strain>
    </source>
</reference>
<reference evidence="3" key="1">
    <citation type="submission" date="2018-05" db="EMBL/GenBank/DDBJ databases">
        <authorList>
            <person name="Deangelis K."/>
            <person name="Huntemann M."/>
            <person name="Clum A."/>
            <person name="Pillay M."/>
            <person name="Palaniappan K."/>
            <person name="Varghese N."/>
            <person name="Mikhailova N."/>
            <person name="Stamatis D."/>
            <person name="Reddy T."/>
            <person name="Daum C."/>
            <person name="Shapiro N."/>
            <person name="Ivanova N."/>
            <person name="Kyrpides N."/>
            <person name="Woyke T."/>
        </authorList>
    </citation>
    <scope>NUCLEOTIDE SEQUENCE [LARGE SCALE GENOMIC DNA]</scope>
    <source>
        <strain evidence="3">GAS496</strain>
    </source>
</reference>
<accession>A0A318H7Z7</accession>
<keyword evidence="1" id="KW-0812">Transmembrane</keyword>
<keyword evidence="1" id="KW-1133">Transmembrane helix</keyword>
<evidence type="ECO:0000313" key="3">
    <source>
        <dbReference type="Proteomes" id="UP000247781"/>
    </source>
</evidence>
<feature type="transmembrane region" description="Helical" evidence="1">
    <location>
        <begin position="32"/>
        <end position="51"/>
    </location>
</feature>
<evidence type="ECO:0000313" key="2">
    <source>
        <dbReference type="EMBL" id="PXX01429.1"/>
    </source>
</evidence>
<comment type="caution">
    <text evidence="2">The sequence shown here is derived from an EMBL/GenBank/DDBJ whole genome shotgun (WGS) entry which is preliminary data.</text>
</comment>
<dbReference type="EMBL" id="QJJU01000030">
    <property type="protein sequence ID" value="PXX01429.1"/>
    <property type="molecule type" value="Genomic_DNA"/>
</dbReference>
<organism evidence="2 3">
    <name type="scientific">Mycolicibacterium moriokaense</name>
    <dbReference type="NCBI Taxonomy" id="39691"/>
    <lineage>
        <taxon>Bacteria</taxon>
        <taxon>Bacillati</taxon>
        <taxon>Actinomycetota</taxon>
        <taxon>Actinomycetes</taxon>
        <taxon>Mycobacteriales</taxon>
        <taxon>Mycobacteriaceae</taxon>
        <taxon>Mycolicibacterium</taxon>
    </lineage>
</organism>
<keyword evidence="3" id="KW-1185">Reference proteome</keyword>